<dbReference type="Pfam" id="PF12833">
    <property type="entry name" value="HTH_18"/>
    <property type="match status" value="1"/>
</dbReference>
<dbReference type="GO" id="GO:0003700">
    <property type="term" value="F:DNA-binding transcription factor activity"/>
    <property type="evidence" value="ECO:0007669"/>
    <property type="project" value="InterPro"/>
</dbReference>
<dbReference type="OrthoDB" id="2503690at2"/>
<evidence type="ECO:0000256" key="4">
    <source>
        <dbReference type="SAM" id="Phobius"/>
    </source>
</evidence>
<dbReference type="InterPro" id="IPR018060">
    <property type="entry name" value="HTH_AraC"/>
</dbReference>
<dbReference type="PROSITE" id="PS00041">
    <property type="entry name" value="HTH_ARAC_FAMILY_1"/>
    <property type="match status" value="1"/>
</dbReference>
<dbReference type="Gene3D" id="1.10.10.60">
    <property type="entry name" value="Homeodomain-like"/>
    <property type="match status" value="2"/>
</dbReference>
<accession>A0A0W1AU87</accession>
<name>A0A0W1AU87_9BACL</name>
<sequence>MKNNDIRRKRLLYGKLLTTITLCISLTLLVSTFIYYTYYIGVEKTQTFRSDLRDLTQTGKKVVNLAEVAQTLSFQLYRTSTISHLLFYNKPSIFEVTAAMSDLGNYLNSMPYIESIYVYNPNNDTVYISAAQGQSGVYNTQELEDTEIIQMLNHYQDYKTFTPIPRTYSIGEPKSEAVAVYTYLCYDAINWDRSINSAVIVNISAAWINKELANSNTFGSGKTYLLDDQDRFLSGDKLTLEKLSGDESSWIEHKVKARSAGYFTAPFKGQKSLVSYTSPDSLGWQYVRITPYHVITEQTNQIRNTTLLISLIILIFGIIISRMLSKRLYIPIDSIVSRMNSLEADKRNSMFTIRQNSLRNLVLGIKAPHSSRSSDFEQLSIAISLNEGYRLVLLRIDEYTTLRQERGSYLLPYKFAIMNIASEICSQTYQVESVDMNDDSVVMLLSSITSAEPLDTELIEVLLRQIRVACCDYLKIGLSLVYSPVSDNPELLNQIYSQGKEASKHRLFYGHGCLINAEKISELQHNLYSYPADSEKKLVDALTSGRPDEARSYFSGIMREMEHYPYHVLELTLSRVTLTIKRIIDNIKKLSSTAVDDMLKMPLLENYETMEELEEAFYNLFNNIQELQADKRSSKQSDLIRQINQKINQSYMNPSLSLNQIADELNLSPIYVSRLYKQQTMTAIVDVIMDVRMQEVCRLLTGSDLSVSDIADMTGFTSSSYLHRMFKRNFSITPIEYRRSNTRS</sequence>
<feature type="transmembrane region" description="Helical" evidence="4">
    <location>
        <begin position="12"/>
        <end position="38"/>
    </location>
</feature>
<evidence type="ECO:0000256" key="1">
    <source>
        <dbReference type="ARBA" id="ARBA00023015"/>
    </source>
</evidence>
<feature type="domain" description="HTH araC/xylS-type" evidence="5">
    <location>
        <begin position="641"/>
        <end position="740"/>
    </location>
</feature>
<evidence type="ECO:0000313" key="7">
    <source>
        <dbReference type="Proteomes" id="UP000054709"/>
    </source>
</evidence>
<dbReference type="Proteomes" id="UP000054709">
    <property type="component" value="Unassembled WGS sequence"/>
</dbReference>
<gene>
    <name evidence="6" type="ORF">UQ64_25190</name>
</gene>
<dbReference type="AlphaFoldDB" id="A0A0W1AU87"/>
<dbReference type="RefSeq" id="WP_060625617.1">
    <property type="nucleotide sequence ID" value="NZ_LCZJ02000033.1"/>
</dbReference>
<proteinExistence type="predicted"/>
<keyword evidence="4" id="KW-0472">Membrane</keyword>
<keyword evidence="2" id="KW-0238">DNA-binding</keyword>
<dbReference type="PANTHER" id="PTHR43280">
    <property type="entry name" value="ARAC-FAMILY TRANSCRIPTIONAL REGULATOR"/>
    <property type="match status" value="1"/>
</dbReference>
<protein>
    <submittedName>
        <fullName evidence="6">AraC family transcriptional regulator</fullName>
    </submittedName>
</protein>
<dbReference type="InterPro" id="IPR009057">
    <property type="entry name" value="Homeodomain-like_sf"/>
</dbReference>
<keyword evidence="4" id="KW-0812">Transmembrane</keyword>
<dbReference type="PANTHER" id="PTHR43280:SF2">
    <property type="entry name" value="HTH-TYPE TRANSCRIPTIONAL REGULATOR EXSA"/>
    <property type="match status" value="1"/>
</dbReference>
<organism evidence="6 7">
    <name type="scientific">Paenibacillus etheri</name>
    <dbReference type="NCBI Taxonomy" id="1306852"/>
    <lineage>
        <taxon>Bacteria</taxon>
        <taxon>Bacillati</taxon>
        <taxon>Bacillota</taxon>
        <taxon>Bacilli</taxon>
        <taxon>Bacillales</taxon>
        <taxon>Paenibacillaceae</taxon>
        <taxon>Paenibacillus</taxon>
    </lineage>
</organism>
<keyword evidence="7" id="KW-1185">Reference proteome</keyword>
<dbReference type="EMBL" id="LCZJ02000033">
    <property type="protein sequence ID" value="KTD84929.1"/>
    <property type="molecule type" value="Genomic_DNA"/>
</dbReference>
<reference evidence="6 7" key="1">
    <citation type="journal article" date="2015" name="Int. Biodeterior. Biodegradation">
        <title>Physiological and genetic screening methods for the isolation of methyl tert-butyl ether-degrading bacteria for bioremediation purposes.</title>
        <authorList>
            <person name="Guisado I.M."/>
            <person name="Purswani J."/>
            <person name="Gonzalez Lopez J."/>
            <person name="Pozo C."/>
        </authorList>
    </citation>
    <scope>NUCLEOTIDE SEQUENCE [LARGE SCALE GENOMIC DNA]</scope>
    <source>
        <strain evidence="6 7">SH7</strain>
    </source>
</reference>
<dbReference type="InterPro" id="IPR018062">
    <property type="entry name" value="HTH_AraC-typ_CS"/>
</dbReference>
<keyword evidence="3" id="KW-0804">Transcription</keyword>
<evidence type="ECO:0000259" key="5">
    <source>
        <dbReference type="PROSITE" id="PS01124"/>
    </source>
</evidence>
<dbReference type="GO" id="GO:0043565">
    <property type="term" value="F:sequence-specific DNA binding"/>
    <property type="evidence" value="ECO:0007669"/>
    <property type="project" value="InterPro"/>
</dbReference>
<dbReference type="SUPFAM" id="SSF46689">
    <property type="entry name" value="Homeodomain-like"/>
    <property type="match status" value="1"/>
</dbReference>
<evidence type="ECO:0000313" key="6">
    <source>
        <dbReference type="EMBL" id="KTD84929.1"/>
    </source>
</evidence>
<keyword evidence="4" id="KW-1133">Transmembrane helix</keyword>
<evidence type="ECO:0000256" key="3">
    <source>
        <dbReference type="ARBA" id="ARBA00023163"/>
    </source>
</evidence>
<dbReference type="Gene3D" id="3.30.450.20">
    <property type="entry name" value="PAS domain"/>
    <property type="match status" value="1"/>
</dbReference>
<evidence type="ECO:0000256" key="2">
    <source>
        <dbReference type="ARBA" id="ARBA00023125"/>
    </source>
</evidence>
<dbReference type="PROSITE" id="PS01124">
    <property type="entry name" value="HTH_ARAC_FAMILY_2"/>
    <property type="match status" value="1"/>
</dbReference>
<keyword evidence="1" id="KW-0805">Transcription regulation</keyword>
<dbReference type="SMART" id="SM00342">
    <property type="entry name" value="HTH_ARAC"/>
    <property type="match status" value="1"/>
</dbReference>
<comment type="caution">
    <text evidence="6">The sequence shown here is derived from an EMBL/GenBank/DDBJ whole genome shotgun (WGS) entry which is preliminary data.</text>
</comment>